<gene>
    <name evidence="2" type="ORF">FC093_05900</name>
</gene>
<keyword evidence="3" id="KW-1185">Reference proteome</keyword>
<comment type="caution">
    <text evidence="2">The sequence shown here is derived from an EMBL/GenBank/DDBJ whole genome shotgun (WGS) entry which is preliminary data.</text>
</comment>
<evidence type="ECO:0000256" key="1">
    <source>
        <dbReference type="SAM" id="SignalP"/>
    </source>
</evidence>
<evidence type="ECO:0000313" key="3">
    <source>
        <dbReference type="Proteomes" id="UP000305848"/>
    </source>
</evidence>
<accession>A0A4U3L5K4</accession>
<dbReference type="RefSeq" id="WP_137260825.1">
    <property type="nucleotide sequence ID" value="NZ_SZQL01000003.1"/>
</dbReference>
<sequence>MKKQVLNFRKAMLVAVLVSTASLTAMAAPATGKNEKTNQNNIQYVETTDNGIVFNVKYDNAEAAKFDLIIKNEYGDVVYQQTYNDKNFDKKVVLVKEPGEARLTFIIKGADTYKQSFDITTVTRTVQEVVVKSSK</sequence>
<evidence type="ECO:0008006" key="4">
    <source>
        <dbReference type="Google" id="ProtNLM"/>
    </source>
</evidence>
<protein>
    <recommendedName>
        <fullName evidence="4">NEAT domain-containing protein</fullName>
    </recommendedName>
</protein>
<evidence type="ECO:0000313" key="2">
    <source>
        <dbReference type="EMBL" id="TKK70280.1"/>
    </source>
</evidence>
<dbReference type="EMBL" id="SZQL01000003">
    <property type="protein sequence ID" value="TKK70280.1"/>
    <property type="molecule type" value="Genomic_DNA"/>
</dbReference>
<organism evidence="2 3">
    <name type="scientific">Ilyomonas limi</name>
    <dbReference type="NCBI Taxonomy" id="2575867"/>
    <lineage>
        <taxon>Bacteria</taxon>
        <taxon>Pseudomonadati</taxon>
        <taxon>Bacteroidota</taxon>
        <taxon>Chitinophagia</taxon>
        <taxon>Chitinophagales</taxon>
        <taxon>Chitinophagaceae</taxon>
        <taxon>Ilyomonas</taxon>
    </lineage>
</organism>
<name>A0A4U3L5K4_9BACT</name>
<proteinExistence type="predicted"/>
<feature type="signal peptide" evidence="1">
    <location>
        <begin position="1"/>
        <end position="27"/>
    </location>
</feature>
<dbReference type="Proteomes" id="UP000305848">
    <property type="component" value="Unassembled WGS sequence"/>
</dbReference>
<dbReference type="OrthoDB" id="669562at2"/>
<reference evidence="2 3" key="1">
    <citation type="submission" date="2019-05" db="EMBL/GenBank/DDBJ databases">
        <title>Panacibacter sp. strain 17mud1-8 Genome sequencing and assembly.</title>
        <authorList>
            <person name="Chhetri G."/>
        </authorList>
    </citation>
    <scope>NUCLEOTIDE SEQUENCE [LARGE SCALE GENOMIC DNA]</scope>
    <source>
        <strain evidence="2 3">17mud1-8</strain>
    </source>
</reference>
<keyword evidence="1" id="KW-0732">Signal</keyword>
<feature type="chain" id="PRO_5020970618" description="NEAT domain-containing protein" evidence="1">
    <location>
        <begin position="28"/>
        <end position="135"/>
    </location>
</feature>
<dbReference type="AlphaFoldDB" id="A0A4U3L5K4"/>